<protein>
    <submittedName>
        <fullName evidence="3">Uncharacterized protein</fullName>
    </submittedName>
</protein>
<dbReference type="WBParaSite" id="L893_g3092.t1">
    <property type="protein sequence ID" value="L893_g3092.t1"/>
    <property type="gene ID" value="L893_g3092"/>
</dbReference>
<evidence type="ECO:0000313" key="3">
    <source>
        <dbReference type="WBParaSite" id="L893_g3092.t1"/>
    </source>
</evidence>
<sequence>MDAVPSTFIVSLMENLLTTDKLRGVGKLGCGYGRIAREVYEATTTCSAVVPGVFFQTPFNEDHIYMKAPFFGGLRLGDVRTPPLPVKNLVELNVFAQNLFFEGNQTSTEGTSIREIRRLMEKCRHVRVRRLEVWRFPSTAVPRSSIALLPDLTTFFNRVSLRYFQTDSFREFLLALVEDKKLESLQLEALQLKKSEAMLLETSPNQWLQETILKAFFQPQLRRLKLSDYDSWASHVLFNFLLQKWLNTPETFPETTKLLEVRRAPPIDLLRTSGFGFTGETRRDKSLMLLVRLFLLPHPEFLERTVEIEVFNGSFYHSKINIDAVTDDKFFKGAFFSRIHFRFNRGAKAMYWRSKRTTPIPPEEPRSTVAQPRV</sequence>
<dbReference type="AlphaFoldDB" id="A0A1I7ZY15"/>
<proteinExistence type="predicted"/>
<accession>A0A1I7ZY15</accession>
<reference evidence="3" key="1">
    <citation type="submission" date="2016-11" db="UniProtKB">
        <authorList>
            <consortium name="WormBaseParasite"/>
        </authorList>
    </citation>
    <scope>IDENTIFICATION</scope>
</reference>
<feature type="region of interest" description="Disordered" evidence="1">
    <location>
        <begin position="354"/>
        <end position="374"/>
    </location>
</feature>
<organism evidence="2 3">
    <name type="scientific">Steinernema glaseri</name>
    <dbReference type="NCBI Taxonomy" id="37863"/>
    <lineage>
        <taxon>Eukaryota</taxon>
        <taxon>Metazoa</taxon>
        <taxon>Ecdysozoa</taxon>
        <taxon>Nematoda</taxon>
        <taxon>Chromadorea</taxon>
        <taxon>Rhabditida</taxon>
        <taxon>Tylenchina</taxon>
        <taxon>Panagrolaimomorpha</taxon>
        <taxon>Strongyloidoidea</taxon>
        <taxon>Steinernematidae</taxon>
        <taxon>Steinernema</taxon>
    </lineage>
</organism>
<evidence type="ECO:0000313" key="2">
    <source>
        <dbReference type="Proteomes" id="UP000095287"/>
    </source>
</evidence>
<evidence type="ECO:0000256" key="1">
    <source>
        <dbReference type="SAM" id="MobiDB-lite"/>
    </source>
</evidence>
<name>A0A1I7ZY15_9BILA</name>
<dbReference type="Proteomes" id="UP000095287">
    <property type="component" value="Unplaced"/>
</dbReference>
<keyword evidence="2" id="KW-1185">Reference proteome</keyword>